<feature type="domain" description="RNase H type-1" evidence="4">
    <location>
        <begin position="789"/>
        <end position="849"/>
    </location>
</feature>
<evidence type="ECO:0000256" key="1">
    <source>
        <dbReference type="SAM" id="MobiDB-lite"/>
    </source>
</evidence>
<dbReference type="InterPro" id="IPR041577">
    <property type="entry name" value="RT_RNaseH_2"/>
</dbReference>
<keyword evidence="6" id="KW-0808">Transferase</keyword>
<gene>
    <name evidence="6" type="ORF">ISN45_At03g033410</name>
</gene>
<feature type="region of interest" description="Disordered" evidence="1">
    <location>
        <begin position="1"/>
        <end position="47"/>
    </location>
</feature>
<dbReference type="InterPro" id="IPR000477">
    <property type="entry name" value="RT_dom"/>
</dbReference>
<feature type="domain" description="Reverse transcriptase" evidence="2">
    <location>
        <begin position="502"/>
        <end position="573"/>
    </location>
</feature>
<name>A0A8T2EWW7_9BRAS</name>
<evidence type="ECO:0000313" key="6">
    <source>
        <dbReference type="EMBL" id="KAG7627144.1"/>
    </source>
</evidence>
<feature type="domain" description="Reverse transcriptase/retrotransposon-derived protein RNase H-like" evidence="5">
    <location>
        <begin position="638"/>
        <end position="699"/>
    </location>
</feature>
<dbReference type="InterPro" id="IPR002156">
    <property type="entry name" value="RNaseH_domain"/>
</dbReference>
<organism evidence="6 7">
    <name type="scientific">Arabidopsis thaliana x Arabidopsis arenosa</name>
    <dbReference type="NCBI Taxonomy" id="1240361"/>
    <lineage>
        <taxon>Eukaryota</taxon>
        <taxon>Viridiplantae</taxon>
        <taxon>Streptophyta</taxon>
        <taxon>Embryophyta</taxon>
        <taxon>Tracheophyta</taxon>
        <taxon>Spermatophyta</taxon>
        <taxon>Magnoliopsida</taxon>
        <taxon>eudicotyledons</taxon>
        <taxon>Gunneridae</taxon>
        <taxon>Pentapetalae</taxon>
        <taxon>rosids</taxon>
        <taxon>malvids</taxon>
        <taxon>Brassicales</taxon>
        <taxon>Brassicaceae</taxon>
        <taxon>Camelineae</taxon>
        <taxon>Arabidopsis</taxon>
    </lineage>
</organism>
<feature type="region of interest" description="Disordered" evidence="1">
    <location>
        <begin position="380"/>
        <end position="412"/>
    </location>
</feature>
<keyword evidence="6" id="KW-0695">RNA-directed DNA polymerase</keyword>
<dbReference type="Proteomes" id="UP000694240">
    <property type="component" value="Chromosome 3"/>
</dbReference>
<proteinExistence type="predicted"/>
<dbReference type="PANTHER" id="PTHR48475:SF2">
    <property type="entry name" value="RIBONUCLEASE H"/>
    <property type="match status" value="1"/>
</dbReference>
<protein>
    <submittedName>
        <fullName evidence="6">Reverse transcriptase domain</fullName>
    </submittedName>
</protein>
<dbReference type="GO" id="GO:0003964">
    <property type="term" value="F:RNA-directed DNA polymerase activity"/>
    <property type="evidence" value="ECO:0007669"/>
    <property type="project" value="UniProtKB-KW"/>
</dbReference>
<dbReference type="PANTHER" id="PTHR48475">
    <property type="entry name" value="RIBONUCLEASE H"/>
    <property type="match status" value="1"/>
</dbReference>
<dbReference type="CDD" id="cd09279">
    <property type="entry name" value="RNase_HI_like"/>
    <property type="match status" value="1"/>
</dbReference>
<dbReference type="AlphaFoldDB" id="A0A8T2EWW7"/>
<feature type="compositionally biased region" description="Basic and acidic residues" evidence="1">
    <location>
        <begin position="35"/>
        <end position="47"/>
    </location>
</feature>
<evidence type="ECO:0000313" key="7">
    <source>
        <dbReference type="Proteomes" id="UP000694240"/>
    </source>
</evidence>
<feature type="region of interest" description="Disordered" evidence="1">
    <location>
        <begin position="254"/>
        <end position="333"/>
    </location>
</feature>
<dbReference type="EMBL" id="JAEFBK010000003">
    <property type="protein sequence ID" value="KAG7627144.1"/>
    <property type="molecule type" value="Genomic_DNA"/>
</dbReference>
<feature type="domain" description="Retrotransposon gag" evidence="3">
    <location>
        <begin position="126"/>
        <end position="215"/>
    </location>
</feature>
<dbReference type="InterPro" id="IPR005162">
    <property type="entry name" value="Retrotrans_gag_dom"/>
</dbReference>
<accession>A0A8T2EWW7</accession>
<dbReference type="Pfam" id="PF03732">
    <property type="entry name" value="Retrotrans_gag"/>
    <property type="match status" value="1"/>
</dbReference>
<dbReference type="Pfam" id="PF13456">
    <property type="entry name" value="RVT_3"/>
    <property type="match status" value="1"/>
</dbReference>
<evidence type="ECO:0000259" key="3">
    <source>
        <dbReference type="Pfam" id="PF03732"/>
    </source>
</evidence>
<reference evidence="6 7" key="1">
    <citation type="submission" date="2020-12" db="EMBL/GenBank/DDBJ databases">
        <title>Concerted genomic and epigenomic changes stabilize Arabidopsis allopolyploids.</title>
        <authorList>
            <person name="Chen Z."/>
        </authorList>
    </citation>
    <scope>NUCLEOTIDE SEQUENCE [LARGE SCALE GENOMIC DNA]</scope>
    <source>
        <strain evidence="6">Allo738</strain>
        <tissue evidence="6">Leaf</tissue>
    </source>
</reference>
<sequence length="976" mass="110335">MSYPEPGHKTPRRSRQESTPRRYRKRLGDLVKNPHRGDIKNASENSHEMTPRELILEYRGPSILEESHNTPFTHRISDAIISDPGKLRIEHFNGSSDPKGNLKSFIISVARAKFRPEERDAGLCHLFVEHLKGPALDWFSRLEGNSVDSFLELSTLFVEQYSVLIDPDTLDADLWSLSQQPNEPLRDFLAKLRSTLAKVEGINDVAALSALKKSLWYKSEFQKELNLFKPLTIRDALHRASDYVSNEEEMELLAKRHEPTKQTPRTNKPQPGAPNHKKSAQGGTFVHHEGRNFSGAHNYQADTPRGEAARGRGRGRGRGRSRESYTWTKDQPAGNEQEYCELHKSYDHHTSRCRSLGARLAAKFLAGEIGGGLTIEDLEAEKGKTEQTAPAANPDGHKRGRGNRETDDDEPEAARDRIFTILGDSAFCQDTTASIKAYQRKADANQIGGDLGEELTAEVTAFLKENINTFACSPEDLPGVRVNVVSHELNIDPTFKPIKQKRRKLGRERAEAVKAEIGKTMEVYIDDMLVKSMAEKDHITHLRECFKQLNLYNVKLNLAKCRFGVRSGEFLGYLVTHRGIEANPKQIEALLGMASPQNKREVQRLTGRVAALNRFISRSTDKCLAFYDVLRRNKKFEWTTRCEEAFQELKKYLATPPILAKPVIGEPLYLYIAVLDTAFSGVLVREDRGEQKPIVYVSANGETCFSSRRQAKWAIELDEYDIEYRNKTCAKSQVLADFIVELPTKEARENPLDTTWLLHVDGSSSKQGSGVGIRLTSPTGEILEQSFRLNFEATNNLVANQFNGEYTARDKKMEAYLVHVQKLAKNFEEFELTRIPRGENTSVDALAALASTSDPSLRRVIPVEFIEKPSIELSEEEHVVPIQISADQDDPDECSSGWMEPIISYISEGKLPSDKWKARKLKAQAARFVLVDEKLYKWRLSGPLMNSMEGEATCKIMKQNSRRLVRKPLWGKSFSH</sequence>
<dbReference type="GO" id="GO:0004523">
    <property type="term" value="F:RNA-DNA hybrid ribonuclease activity"/>
    <property type="evidence" value="ECO:0007669"/>
    <property type="project" value="InterPro"/>
</dbReference>
<evidence type="ECO:0000259" key="2">
    <source>
        <dbReference type="Pfam" id="PF00078"/>
    </source>
</evidence>
<dbReference type="GO" id="GO:0003676">
    <property type="term" value="F:nucleic acid binding"/>
    <property type="evidence" value="ECO:0007669"/>
    <property type="project" value="InterPro"/>
</dbReference>
<evidence type="ECO:0000259" key="4">
    <source>
        <dbReference type="Pfam" id="PF13456"/>
    </source>
</evidence>
<dbReference type="Pfam" id="PF00078">
    <property type="entry name" value="RVT_1"/>
    <property type="match status" value="1"/>
</dbReference>
<comment type="caution">
    <text evidence="6">The sequence shown here is derived from an EMBL/GenBank/DDBJ whole genome shotgun (WGS) entry which is preliminary data.</text>
</comment>
<keyword evidence="7" id="KW-1185">Reference proteome</keyword>
<evidence type="ECO:0000259" key="5">
    <source>
        <dbReference type="Pfam" id="PF17919"/>
    </source>
</evidence>
<keyword evidence="6" id="KW-0548">Nucleotidyltransferase</keyword>
<dbReference type="Pfam" id="PF17919">
    <property type="entry name" value="RT_RNaseH_2"/>
    <property type="match status" value="1"/>
</dbReference>